<dbReference type="Gene3D" id="1.25.40.10">
    <property type="entry name" value="Tetratricopeptide repeat domain"/>
    <property type="match status" value="1"/>
</dbReference>
<sequence>MFTRGKSFYGHIALTFAIIETKREELRRMPSQLGITLKQVRLQQHLSQATVATGICAQSMLSAIENGKYTPNATLLMRLCQRLKISLDQLSLAENFTISDLEQINDRLAKLCNHHRYADLREFLLTDAVQARLTTDVQLAAYYYYLGITDFQLGHLTDAQQQFQLALASAPAQHRTDPLSRLCWMSLALIHASRQQANASEEAMTQAVTQLKTAPYEANLNSLFYLAAVSHLKLNQLTIAAQWLERGIDFATDHDSHYMLANDYHLLAVIASRSEQIDQQRTAQATEHVLTTLFHESIYDRLD</sequence>
<dbReference type="KEGG" id="lbk:LVISKB_1070"/>
<dbReference type="PANTHER" id="PTHR37038">
    <property type="entry name" value="TRANSCRIPTIONAL REGULATOR-RELATED"/>
    <property type="match status" value="1"/>
</dbReference>
<dbReference type="PROSITE" id="PS50005">
    <property type="entry name" value="TPR"/>
    <property type="match status" value="1"/>
</dbReference>
<feature type="repeat" description="TPR" evidence="1">
    <location>
        <begin position="140"/>
        <end position="173"/>
    </location>
</feature>
<feature type="domain" description="HTH cro/C1-type" evidence="2">
    <location>
        <begin position="37"/>
        <end position="90"/>
    </location>
</feature>
<dbReference type="Proteomes" id="UP000012042">
    <property type="component" value="Chromosome"/>
</dbReference>
<protein>
    <submittedName>
        <fullName evidence="3">XRE family transcriptional regulator</fullName>
    </submittedName>
</protein>
<dbReference type="HOGENOM" id="CLU_053304_1_0_9"/>
<dbReference type="PATRIC" id="fig|1001583.3.peg.1055"/>
<dbReference type="InterPro" id="IPR053163">
    <property type="entry name" value="HTH-type_regulator_Rgg"/>
</dbReference>
<dbReference type="InterPro" id="IPR001387">
    <property type="entry name" value="Cro/C1-type_HTH"/>
</dbReference>
<organism evidence="3 4">
    <name type="scientific">Levilactobacillus brevis KB290</name>
    <dbReference type="NCBI Taxonomy" id="1001583"/>
    <lineage>
        <taxon>Bacteria</taxon>
        <taxon>Bacillati</taxon>
        <taxon>Bacillota</taxon>
        <taxon>Bacilli</taxon>
        <taxon>Lactobacillales</taxon>
        <taxon>Lactobacillaceae</taxon>
        <taxon>Levilactobacillus</taxon>
    </lineage>
</organism>
<dbReference type="CDD" id="cd00093">
    <property type="entry name" value="HTH_XRE"/>
    <property type="match status" value="1"/>
</dbReference>
<dbReference type="AlphaFoldDB" id="M5AE71"/>
<accession>M5AE71</accession>
<dbReference type="SMART" id="SM00530">
    <property type="entry name" value="HTH_XRE"/>
    <property type="match status" value="1"/>
</dbReference>
<dbReference type="InterPro" id="IPR010982">
    <property type="entry name" value="Lambda_DNA-bd_dom_sf"/>
</dbReference>
<dbReference type="PROSITE" id="PS50943">
    <property type="entry name" value="HTH_CROC1"/>
    <property type="match status" value="1"/>
</dbReference>
<evidence type="ECO:0000259" key="2">
    <source>
        <dbReference type="PROSITE" id="PS50943"/>
    </source>
</evidence>
<dbReference type="GO" id="GO:0003677">
    <property type="term" value="F:DNA binding"/>
    <property type="evidence" value="ECO:0007669"/>
    <property type="project" value="InterPro"/>
</dbReference>
<dbReference type="PANTHER" id="PTHR37038:SF14">
    <property type="entry name" value="TRANSCRIPTIONAL ACTIVATOR"/>
    <property type="match status" value="1"/>
</dbReference>
<proteinExistence type="predicted"/>
<gene>
    <name evidence="3" type="ORF">LVISKB_1070</name>
</gene>
<name>M5AE71_LEVBR</name>
<dbReference type="SUPFAM" id="SSF47413">
    <property type="entry name" value="lambda repressor-like DNA-binding domains"/>
    <property type="match status" value="1"/>
</dbReference>
<dbReference type="SUPFAM" id="SSF48452">
    <property type="entry name" value="TPR-like"/>
    <property type="match status" value="1"/>
</dbReference>
<evidence type="ECO:0000313" key="3">
    <source>
        <dbReference type="EMBL" id="BAN06705.1"/>
    </source>
</evidence>
<evidence type="ECO:0000256" key="1">
    <source>
        <dbReference type="PROSITE-ProRule" id="PRU00339"/>
    </source>
</evidence>
<dbReference type="InterPro" id="IPR011990">
    <property type="entry name" value="TPR-like_helical_dom_sf"/>
</dbReference>
<evidence type="ECO:0000313" key="4">
    <source>
        <dbReference type="Proteomes" id="UP000012042"/>
    </source>
</evidence>
<dbReference type="EMBL" id="AP012167">
    <property type="protein sequence ID" value="BAN06705.1"/>
    <property type="molecule type" value="Genomic_DNA"/>
</dbReference>
<dbReference type="Pfam" id="PF01381">
    <property type="entry name" value="HTH_3"/>
    <property type="match status" value="1"/>
</dbReference>
<reference evidence="3 4" key="1">
    <citation type="journal article" date="2013" name="PLoS ONE">
        <title>Genomic Analysis by Deep Sequencing of the Probiotic Lactobacillus brevis KB290 Harboring Nine Plasmids Reveals Genomic Stability.</title>
        <authorList>
            <person name="Fukao M."/>
            <person name="Oshima K."/>
            <person name="Morita H."/>
            <person name="Toh H."/>
            <person name="Suda W."/>
            <person name="Kim S.W."/>
            <person name="Suzuki S."/>
            <person name="Yakabe T."/>
            <person name="Hattori M."/>
            <person name="Yajima N."/>
        </authorList>
    </citation>
    <scope>NUCLEOTIDE SEQUENCE [LARGE SCALE GENOMIC DNA]</scope>
    <source>
        <strain evidence="3 4">KB290</strain>
    </source>
</reference>
<keyword evidence="1" id="KW-0802">TPR repeat</keyword>
<dbReference type="InterPro" id="IPR019734">
    <property type="entry name" value="TPR_rpt"/>
</dbReference>